<organism evidence="1 2">
    <name type="scientific">Cryptococcus deuterogattii (strain R265)</name>
    <name type="common">Cryptococcus gattii VGII (strain R265)</name>
    <dbReference type="NCBI Taxonomy" id="294750"/>
    <lineage>
        <taxon>Eukaryota</taxon>
        <taxon>Fungi</taxon>
        <taxon>Dikarya</taxon>
        <taxon>Basidiomycota</taxon>
        <taxon>Agaricomycotina</taxon>
        <taxon>Tremellomycetes</taxon>
        <taxon>Tremellales</taxon>
        <taxon>Cryptococcaceae</taxon>
        <taxon>Cryptococcus</taxon>
        <taxon>Cryptococcus gattii species complex</taxon>
    </lineage>
</organism>
<dbReference type="RefSeq" id="XP_062884605.1">
    <property type="nucleotide sequence ID" value="XM_063028650.1"/>
</dbReference>
<dbReference type="GeneID" id="88180925"/>
<accession>A0A095CF73</accession>
<sequence length="143" mass="15899">MSVQSVRPSLAPLTVSDIIPIMDFTHKALRSLSTSSDSSAISTTSTIPSSSTYSRAWEDMIDRLASHKVNSTFDLWSGGNIRLNGLDLTLTIGDAEGLFKAMKTDVRFQIIRYVFFDEEKEDWKASFIRVYPSPCSAFSSDSE</sequence>
<dbReference type="KEGG" id="cdeu:CNBG_4730"/>
<gene>
    <name evidence="1" type="ORF">CNBG_4730</name>
</gene>
<name>A0A095CF73_CRYD2</name>
<protein>
    <submittedName>
        <fullName evidence="1">Uncharacterized protein</fullName>
    </submittedName>
</protein>
<dbReference type="VEuPathDB" id="FungiDB:CNBG_4730"/>
<keyword evidence="2" id="KW-1185">Reference proteome</keyword>
<dbReference type="AlphaFoldDB" id="A0A095CF73"/>
<evidence type="ECO:0000313" key="2">
    <source>
        <dbReference type="Proteomes" id="UP000029445"/>
    </source>
</evidence>
<proteinExistence type="predicted"/>
<reference evidence="1 2" key="1">
    <citation type="journal article" date="2011" name="MBio">
        <title>Genome variation in Cryptococcus gattii, an emerging pathogen of immunocompetent hosts.</title>
        <authorList>
            <person name="D'Souza C.A."/>
            <person name="Kronstad J.W."/>
            <person name="Taylor G."/>
            <person name="Warren R."/>
            <person name="Yuen M."/>
            <person name="Hu G."/>
            <person name="Jung W.H."/>
            <person name="Sham A."/>
            <person name="Kidd S.E."/>
            <person name="Tangen K."/>
            <person name="Lee N."/>
            <person name="Zeilmaker T."/>
            <person name="Sawkins J."/>
            <person name="McVicker G."/>
            <person name="Shah S."/>
            <person name="Gnerre S."/>
            <person name="Griggs A."/>
            <person name="Zeng Q."/>
            <person name="Bartlett K."/>
            <person name="Li W."/>
            <person name="Wang X."/>
            <person name="Heitman J."/>
            <person name="Stajich J.E."/>
            <person name="Fraser J.A."/>
            <person name="Meyer W."/>
            <person name="Carter D."/>
            <person name="Schein J."/>
            <person name="Krzywinski M."/>
            <person name="Kwon-Chung K.J."/>
            <person name="Varma A."/>
            <person name="Wang J."/>
            <person name="Brunham R."/>
            <person name="Fyfe M."/>
            <person name="Ouellette B.F."/>
            <person name="Siddiqui A."/>
            <person name="Marra M."/>
            <person name="Jones S."/>
            <person name="Holt R."/>
            <person name="Birren B.W."/>
            <person name="Galagan J.E."/>
            <person name="Cuomo C.A."/>
        </authorList>
    </citation>
    <scope>NUCLEOTIDE SEQUENCE [LARGE SCALE GENOMIC DNA]</scope>
    <source>
        <strain evidence="1 2">R265</strain>
    </source>
</reference>
<dbReference type="EMBL" id="CP025760">
    <property type="protein sequence ID" value="KGB78892.1"/>
    <property type="molecule type" value="Genomic_DNA"/>
</dbReference>
<dbReference type="OMA" id="THIHLWA"/>
<evidence type="ECO:0000313" key="1">
    <source>
        <dbReference type="EMBL" id="KGB78892.1"/>
    </source>
</evidence>
<dbReference type="Proteomes" id="UP000029445">
    <property type="component" value="Chromosome 2"/>
</dbReference>
<dbReference type="HOGENOM" id="CLU_1806077_0_0_1"/>
<reference evidence="1 2" key="2">
    <citation type="journal article" date="2018" name="Proc. Natl. Acad. Sci.">
        <title>RNAi is a critical determinant of centromere evolution in closely related fungi.</title>
        <authorList>
            <person name="Yadav V."/>
            <person name="Sun S."/>
            <person name="Billmyre R.B."/>
            <person name="Thimmappa B.C."/>
            <person name="Shea T."/>
            <person name="Lintner R."/>
            <person name="Bakkeren G."/>
            <person name="Cuomo C.A."/>
            <person name="Heitman J."/>
            <person name="Sanyal K."/>
        </authorList>
    </citation>
    <scope>NUCLEOTIDE SEQUENCE [LARGE SCALE GENOMIC DNA]</scope>
    <source>
        <strain evidence="1 2">R265</strain>
    </source>
</reference>
<dbReference type="OrthoDB" id="2563592at2759"/>